<comment type="caution">
    <text evidence="3">The sequence shown here is derived from an EMBL/GenBank/DDBJ whole genome shotgun (WGS) entry which is preliminary data.</text>
</comment>
<dbReference type="OrthoDB" id="9802649at2"/>
<dbReference type="GO" id="GO:0030247">
    <property type="term" value="F:polysaccharide binding"/>
    <property type="evidence" value="ECO:0007669"/>
    <property type="project" value="InterPro"/>
</dbReference>
<dbReference type="InterPro" id="IPR048510">
    <property type="entry name" value="WsaF_N"/>
</dbReference>
<accession>A0A3N2R7F1</accession>
<organism evidence="3 4">
    <name type="scientific">Histidinibacterium lentulum</name>
    <dbReference type="NCBI Taxonomy" id="2480588"/>
    <lineage>
        <taxon>Bacteria</taxon>
        <taxon>Pseudomonadati</taxon>
        <taxon>Pseudomonadota</taxon>
        <taxon>Alphaproteobacteria</taxon>
        <taxon>Rhodobacterales</taxon>
        <taxon>Paracoccaceae</taxon>
        <taxon>Histidinibacterium</taxon>
    </lineage>
</organism>
<dbReference type="EMBL" id="RDRB01000002">
    <property type="protein sequence ID" value="ROU03410.1"/>
    <property type="molecule type" value="Genomic_DNA"/>
</dbReference>
<dbReference type="AlphaFoldDB" id="A0A3N2R7F1"/>
<dbReference type="InterPro" id="IPR055050">
    <property type="entry name" value="WsaF_C"/>
</dbReference>
<dbReference type="Proteomes" id="UP000268016">
    <property type="component" value="Unassembled WGS sequence"/>
</dbReference>
<feature type="domain" description="WsaF N-terminal" evidence="1">
    <location>
        <begin position="303"/>
        <end position="442"/>
    </location>
</feature>
<dbReference type="Gene3D" id="3.40.50.11090">
    <property type="match status" value="1"/>
</dbReference>
<reference evidence="3 4" key="1">
    <citation type="submission" date="2018-10" db="EMBL/GenBank/DDBJ databases">
        <title>Histidinibacterium lentulum gen. nov., sp. nov., a marine bacterium from the culture broth of Picochlorum sp. 122.</title>
        <authorList>
            <person name="Wang G."/>
        </authorList>
    </citation>
    <scope>NUCLEOTIDE SEQUENCE [LARGE SCALE GENOMIC DNA]</scope>
    <source>
        <strain evidence="3 4">B17</strain>
    </source>
</reference>
<feature type="domain" description="WsaF C-terminal" evidence="2">
    <location>
        <begin position="491"/>
        <end position="626"/>
    </location>
</feature>
<sequence>MKSPHIIRSVTKAISTFLGDQDQVASLIAPSLDRRTLQAQSGMTLPEKLTALELAETYMSTPELQTCSPNPVFSELGYRARNTDVREAIEAGDLVSGFVHFLLYGCQEGRLPNTDLAVCYQSPAARLHIHGREGRYFARFIEYFPQFSVDELARRYIVLDGVEEEQAENFYKMVSLVFDHDFYLEQRPELRESRRSEALVDYFNHGMRNGLSPVRDFDEAFYLAFYDDVRNAVRNGDLLCGFHHYYITGQSEGRLGRHKLRSAIEVRVPNLTAPDLVRRVDELESKIRGARIVERSGNDRVIHVVLPDLNPDIEFAGYKSLIELVKELGRRGKAINIVKGNSAYDGLDYFLYHNRDDPETTAIFRKITSQSVNSAVHVGRNDRVMAYSTWDTYIAKKIASQTTEKRFSFLIQEYEPVFYEYNSVRFLCDQSYSFDYFPIFNSQPLADFFRDNRIGAFSRMDAGETPDFHVFDHVVPRFDPVTIEARQNGLFFMYARPESHAGRNIFEINVLALRQFLRERQLEKPWSFLGLGSLSEVQSISLGPDHSLTVRNRLPFSEYMETVRNVDIGLSLMYAPHPSVVPYELLSAGALVITNTFHNRSAERLSRVSPNLIPVDLRLDDIVRGLHSAFDRVEDLEARRAGVFVAGSHSWRAVCAETADQLESRDLV</sequence>
<gene>
    <name evidence="3" type="ORF">EAT49_03635</name>
</gene>
<dbReference type="RefSeq" id="WP_123640944.1">
    <property type="nucleotide sequence ID" value="NZ_ML119082.1"/>
</dbReference>
<evidence type="ECO:0000313" key="3">
    <source>
        <dbReference type="EMBL" id="ROU03410.1"/>
    </source>
</evidence>
<protein>
    <submittedName>
        <fullName evidence="3">Uncharacterized protein</fullName>
    </submittedName>
</protein>
<keyword evidence="4" id="KW-1185">Reference proteome</keyword>
<name>A0A3N2R7F1_9RHOB</name>
<dbReference type="Pfam" id="PF21374">
    <property type="entry name" value="WsaF_N"/>
    <property type="match status" value="1"/>
</dbReference>
<proteinExistence type="predicted"/>
<dbReference type="Pfam" id="PF22772">
    <property type="entry name" value="WsaF_C"/>
    <property type="match status" value="1"/>
</dbReference>
<evidence type="ECO:0000313" key="4">
    <source>
        <dbReference type="Proteomes" id="UP000268016"/>
    </source>
</evidence>
<dbReference type="Gene3D" id="3.40.50.2000">
    <property type="entry name" value="Glycogen Phosphorylase B"/>
    <property type="match status" value="1"/>
</dbReference>
<evidence type="ECO:0000259" key="2">
    <source>
        <dbReference type="Pfam" id="PF22772"/>
    </source>
</evidence>
<evidence type="ECO:0000259" key="1">
    <source>
        <dbReference type="Pfam" id="PF21374"/>
    </source>
</evidence>